<dbReference type="EMBL" id="AP014960">
    <property type="protein sequence ID" value="BAS88779.1"/>
    <property type="molecule type" value="Genomic_DNA"/>
</dbReference>
<evidence type="ECO:0000313" key="2">
    <source>
        <dbReference type="Proteomes" id="UP000059680"/>
    </source>
</evidence>
<evidence type="ECO:0000313" key="1">
    <source>
        <dbReference type="EMBL" id="BAS88779.1"/>
    </source>
</evidence>
<protein>
    <submittedName>
        <fullName evidence="1">Os04g0364250 protein</fullName>
    </submittedName>
</protein>
<accession>A0A0P0W9S4</accession>
<proteinExistence type="predicted"/>
<reference evidence="1 2" key="3">
    <citation type="journal article" date="2013" name="Rice">
        <title>Improvement of the Oryza sativa Nipponbare reference genome using next generation sequence and optical map data.</title>
        <authorList>
            <person name="Kawahara Y."/>
            <person name="de la Bastide M."/>
            <person name="Hamilton J.P."/>
            <person name="Kanamori H."/>
            <person name="McCombie W.R."/>
            <person name="Ouyang S."/>
            <person name="Schwartz D.C."/>
            <person name="Tanaka T."/>
            <person name="Wu J."/>
            <person name="Zhou S."/>
            <person name="Childs K.L."/>
            <person name="Davidson R.M."/>
            <person name="Lin H."/>
            <person name="Quesada-Ocampo L."/>
            <person name="Vaillancourt B."/>
            <person name="Sakai H."/>
            <person name="Lee S.S."/>
            <person name="Kim J."/>
            <person name="Numa H."/>
            <person name="Itoh T."/>
            <person name="Buell C.R."/>
            <person name="Matsumoto T."/>
        </authorList>
    </citation>
    <scope>NUCLEOTIDE SEQUENCE [LARGE SCALE GENOMIC DNA]</scope>
    <source>
        <strain evidence="2">cv. Nipponbare</strain>
    </source>
</reference>
<keyword evidence="2" id="KW-1185">Reference proteome</keyword>
<reference evidence="1 2" key="2">
    <citation type="journal article" date="2013" name="Plant Cell Physiol.">
        <title>Rice Annotation Project Database (RAP-DB): an integrative and interactive database for rice genomics.</title>
        <authorList>
            <person name="Sakai H."/>
            <person name="Lee S.S."/>
            <person name="Tanaka T."/>
            <person name="Numa H."/>
            <person name="Kim J."/>
            <person name="Kawahara Y."/>
            <person name="Wakimoto H."/>
            <person name="Yang C.C."/>
            <person name="Iwamoto M."/>
            <person name="Abe T."/>
            <person name="Yamada Y."/>
            <person name="Muto A."/>
            <person name="Inokuchi H."/>
            <person name="Ikemura T."/>
            <person name="Matsumoto T."/>
            <person name="Sasaki T."/>
            <person name="Itoh T."/>
        </authorList>
    </citation>
    <scope>NUCLEOTIDE SEQUENCE [LARGE SCALE GENOMIC DNA]</scope>
    <source>
        <strain evidence="2">cv. Nipponbare</strain>
    </source>
</reference>
<reference evidence="2" key="1">
    <citation type="journal article" date="2005" name="Nature">
        <title>The map-based sequence of the rice genome.</title>
        <authorList>
            <consortium name="International rice genome sequencing project (IRGSP)"/>
            <person name="Matsumoto T."/>
            <person name="Wu J."/>
            <person name="Kanamori H."/>
            <person name="Katayose Y."/>
            <person name="Fujisawa M."/>
            <person name="Namiki N."/>
            <person name="Mizuno H."/>
            <person name="Yamamoto K."/>
            <person name="Antonio B.A."/>
            <person name="Baba T."/>
            <person name="Sakata K."/>
            <person name="Nagamura Y."/>
            <person name="Aoki H."/>
            <person name="Arikawa K."/>
            <person name="Arita K."/>
            <person name="Bito T."/>
            <person name="Chiden Y."/>
            <person name="Fujitsuka N."/>
            <person name="Fukunaka R."/>
            <person name="Hamada M."/>
            <person name="Harada C."/>
            <person name="Hayashi A."/>
            <person name="Hijishita S."/>
            <person name="Honda M."/>
            <person name="Hosokawa S."/>
            <person name="Ichikawa Y."/>
            <person name="Idonuma A."/>
            <person name="Iijima M."/>
            <person name="Ikeda M."/>
            <person name="Ikeno M."/>
            <person name="Ito K."/>
            <person name="Ito S."/>
            <person name="Ito T."/>
            <person name="Ito Y."/>
            <person name="Ito Y."/>
            <person name="Iwabuchi A."/>
            <person name="Kamiya K."/>
            <person name="Karasawa W."/>
            <person name="Kurita K."/>
            <person name="Katagiri S."/>
            <person name="Kikuta A."/>
            <person name="Kobayashi H."/>
            <person name="Kobayashi N."/>
            <person name="Machita K."/>
            <person name="Maehara T."/>
            <person name="Masukawa M."/>
            <person name="Mizubayashi T."/>
            <person name="Mukai Y."/>
            <person name="Nagasaki H."/>
            <person name="Nagata Y."/>
            <person name="Naito S."/>
            <person name="Nakashima M."/>
            <person name="Nakama Y."/>
            <person name="Nakamichi Y."/>
            <person name="Nakamura M."/>
            <person name="Meguro A."/>
            <person name="Negishi M."/>
            <person name="Ohta I."/>
            <person name="Ohta T."/>
            <person name="Okamoto M."/>
            <person name="Ono N."/>
            <person name="Saji S."/>
            <person name="Sakaguchi M."/>
            <person name="Sakai K."/>
            <person name="Shibata M."/>
            <person name="Shimokawa T."/>
            <person name="Song J."/>
            <person name="Takazaki Y."/>
            <person name="Terasawa K."/>
            <person name="Tsugane M."/>
            <person name="Tsuji K."/>
            <person name="Ueda S."/>
            <person name="Waki K."/>
            <person name="Yamagata H."/>
            <person name="Yamamoto M."/>
            <person name="Yamamoto S."/>
            <person name="Yamane H."/>
            <person name="Yoshiki S."/>
            <person name="Yoshihara R."/>
            <person name="Yukawa K."/>
            <person name="Zhong H."/>
            <person name="Yano M."/>
            <person name="Yuan Q."/>
            <person name="Ouyang S."/>
            <person name="Liu J."/>
            <person name="Jones K.M."/>
            <person name="Gansberger K."/>
            <person name="Moffat K."/>
            <person name="Hill J."/>
            <person name="Bera J."/>
            <person name="Fadrosh D."/>
            <person name="Jin S."/>
            <person name="Johri S."/>
            <person name="Kim M."/>
            <person name="Overton L."/>
            <person name="Reardon M."/>
            <person name="Tsitrin T."/>
            <person name="Vuong H."/>
            <person name="Weaver B."/>
            <person name="Ciecko A."/>
            <person name="Tallon L."/>
            <person name="Jackson J."/>
            <person name="Pai G."/>
            <person name="Aken S.V."/>
            <person name="Utterback T."/>
            <person name="Reidmuller S."/>
            <person name="Feldblyum T."/>
            <person name="Hsiao J."/>
            <person name="Zismann V."/>
            <person name="Iobst S."/>
            <person name="de Vazeille A.R."/>
            <person name="Buell C.R."/>
            <person name="Ying K."/>
            <person name="Li Y."/>
            <person name="Lu T."/>
            <person name="Huang Y."/>
            <person name="Zhao Q."/>
            <person name="Feng Q."/>
            <person name="Zhang L."/>
            <person name="Zhu J."/>
            <person name="Weng Q."/>
            <person name="Mu J."/>
            <person name="Lu Y."/>
            <person name="Fan D."/>
            <person name="Liu Y."/>
            <person name="Guan J."/>
            <person name="Zhang Y."/>
            <person name="Yu S."/>
            <person name="Liu X."/>
            <person name="Zhang Y."/>
            <person name="Hong G."/>
            <person name="Han B."/>
            <person name="Choisne N."/>
            <person name="Demange N."/>
            <person name="Orjeda G."/>
            <person name="Samain S."/>
            <person name="Cattolico L."/>
            <person name="Pelletier E."/>
            <person name="Couloux A."/>
            <person name="Segurens B."/>
            <person name="Wincker P."/>
            <person name="D'Hont A."/>
            <person name="Scarpelli C."/>
            <person name="Weissenbach J."/>
            <person name="Salanoubat M."/>
            <person name="Quetier F."/>
            <person name="Yu Y."/>
            <person name="Kim H.R."/>
            <person name="Rambo T."/>
            <person name="Currie J."/>
            <person name="Collura K."/>
            <person name="Luo M."/>
            <person name="Yang T."/>
            <person name="Ammiraju J.S.S."/>
            <person name="Engler F."/>
            <person name="Soderlund C."/>
            <person name="Wing R.A."/>
            <person name="Palmer L.E."/>
            <person name="de la Bastide M."/>
            <person name="Spiegel L."/>
            <person name="Nascimento L."/>
            <person name="Zutavern T."/>
            <person name="O'Shaughnessy A."/>
            <person name="Dike S."/>
            <person name="Dedhia N."/>
            <person name="Preston R."/>
            <person name="Balija V."/>
            <person name="McCombie W.R."/>
            <person name="Chow T."/>
            <person name="Chen H."/>
            <person name="Chung M."/>
            <person name="Chen C."/>
            <person name="Shaw J."/>
            <person name="Wu H."/>
            <person name="Hsiao K."/>
            <person name="Chao Y."/>
            <person name="Chu M."/>
            <person name="Cheng C."/>
            <person name="Hour A."/>
            <person name="Lee P."/>
            <person name="Lin S."/>
            <person name="Lin Y."/>
            <person name="Liou J."/>
            <person name="Liu S."/>
            <person name="Hsing Y."/>
            <person name="Raghuvanshi S."/>
            <person name="Mohanty A."/>
            <person name="Bharti A.K."/>
            <person name="Gaur A."/>
            <person name="Gupta V."/>
            <person name="Kumar D."/>
            <person name="Ravi V."/>
            <person name="Vij S."/>
            <person name="Kapur A."/>
            <person name="Khurana P."/>
            <person name="Khurana P."/>
            <person name="Khurana J.P."/>
            <person name="Tyagi A.K."/>
            <person name="Gaikwad K."/>
            <person name="Singh A."/>
            <person name="Dalal V."/>
            <person name="Srivastava S."/>
            <person name="Dixit A."/>
            <person name="Pal A.K."/>
            <person name="Ghazi I.A."/>
            <person name="Yadav M."/>
            <person name="Pandit A."/>
            <person name="Bhargava A."/>
            <person name="Sureshbabu K."/>
            <person name="Batra K."/>
            <person name="Sharma T.R."/>
            <person name="Mohapatra T."/>
            <person name="Singh N.K."/>
            <person name="Messing J."/>
            <person name="Nelson A.B."/>
            <person name="Fuks G."/>
            <person name="Kavchok S."/>
            <person name="Keizer G."/>
            <person name="Linton E."/>
            <person name="Llaca V."/>
            <person name="Song R."/>
            <person name="Tanyolac B."/>
            <person name="Young S."/>
            <person name="Ho-Il K."/>
            <person name="Hahn J.H."/>
            <person name="Sangsakoo G."/>
            <person name="Vanavichit A."/>
            <person name="de Mattos Luiz.A.T."/>
            <person name="Zimmer P.D."/>
            <person name="Malone G."/>
            <person name="Dellagostin O."/>
            <person name="de Oliveira A.C."/>
            <person name="Bevan M."/>
            <person name="Bancroft I."/>
            <person name="Minx P."/>
            <person name="Cordum H."/>
            <person name="Wilson R."/>
            <person name="Cheng Z."/>
            <person name="Jin W."/>
            <person name="Jiang J."/>
            <person name="Leong S.A."/>
            <person name="Iwama H."/>
            <person name="Gojobori T."/>
            <person name="Itoh T."/>
            <person name="Niimura Y."/>
            <person name="Fujii Y."/>
            <person name="Habara T."/>
            <person name="Sakai H."/>
            <person name="Sato Y."/>
            <person name="Wilson G."/>
            <person name="Kumar K."/>
            <person name="McCouch S."/>
            <person name="Juretic N."/>
            <person name="Hoen D."/>
            <person name="Wright S."/>
            <person name="Bruskiewich R."/>
            <person name="Bureau T."/>
            <person name="Miyao A."/>
            <person name="Hirochika H."/>
            <person name="Nishikawa T."/>
            <person name="Kadowaki K."/>
            <person name="Sugiura M."/>
            <person name="Burr B."/>
            <person name="Sasaki T."/>
        </authorList>
    </citation>
    <scope>NUCLEOTIDE SEQUENCE [LARGE SCALE GENOMIC DNA]</scope>
    <source>
        <strain evidence="2">cv. Nipponbare</strain>
    </source>
</reference>
<gene>
    <name evidence="1" type="ordered locus">Os04g0364250</name>
    <name evidence="1" type="ORF">OSNPB_040364250</name>
</gene>
<dbReference type="InParanoid" id="A0A0P0W9S4"/>
<dbReference type="PaxDb" id="39947-A0A0P0W9S4"/>
<dbReference type="Proteomes" id="UP000059680">
    <property type="component" value="Chromosome 4"/>
</dbReference>
<sequence>MTAPACDRTRGRSCARDVQVLRQYSKTFPYTGAICIEMDILPRLSSPTAEHPDRRVEQPHIVVAAPERDVFNVHAVGECDLVGGEVAGATMYLQPPPAALMSQLGNWSARHYGDVQGTRRYVLERRGSNTWPFWA</sequence>
<organism evidence="1 2">
    <name type="scientific">Oryza sativa subsp. japonica</name>
    <name type="common">Rice</name>
    <dbReference type="NCBI Taxonomy" id="39947"/>
    <lineage>
        <taxon>Eukaryota</taxon>
        <taxon>Viridiplantae</taxon>
        <taxon>Streptophyta</taxon>
        <taxon>Embryophyta</taxon>
        <taxon>Tracheophyta</taxon>
        <taxon>Spermatophyta</taxon>
        <taxon>Magnoliopsida</taxon>
        <taxon>Liliopsida</taxon>
        <taxon>Poales</taxon>
        <taxon>Poaceae</taxon>
        <taxon>BOP clade</taxon>
        <taxon>Oryzoideae</taxon>
        <taxon>Oryzeae</taxon>
        <taxon>Oryzinae</taxon>
        <taxon>Oryza</taxon>
        <taxon>Oryza sativa</taxon>
    </lineage>
</organism>
<name>A0A0P0W9S4_ORYSJ</name>
<dbReference type="AlphaFoldDB" id="A0A0P0W9S4"/>